<evidence type="ECO:0000256" key="1">
    <source>
        <dbReference type="SAM" id="SignalP"/>
    </source>
</evidence>
<accession>A0ABV8T3D3</accession>
<protein>
    <submittedName>
        <fullName evidence="2">DUF3187 family protein</fullName>
    </submittedName>
</protein>
<evidence type="ECO:0000313" key="3">
    <source>
        <dbReference type="Proteomes" id="UP001595904"/>
    </source>
</evidence>
<keyword evidence="3" id="KW-1185">Reference proteome</keyword>
<feature type="chain" id="PRO_5045731096" evidence="1">
    <location>
        <begin position="24"/>
        <end position="367"/>
    </location>
</feature>
<dbReference type="EMBL" id="JBHSDU010000015">
    <property type="protein sequence ID" value="MFC4314158.1"/>
    <property type="molecule type" value="Genomic_DNA"/>
</dbReference>
<sequence>MIKPLVILFVAQAAVLGCSPAMGAEAGEFYELLRARDQTPFGFLRLDMRPAYAGSLEKGETAFEVEVGYQNTWASSPNVEKYLTSLESQGRRALGAAELQAIRDLPGENYLVDLESATLDIIVHYKFAEHWTGYLIASGVSYQGGFLDSTIESFHDAFGFSSFGRPAVRKNQINYIYDLKGAQLASLDAPSDGGVLDPTLGVRYAGWGLPDRWALSLEAAVKVPVDGTRQMLSTGHYDYGLQASLQRHGDRHAVYVDVAAVYYGGTDFPARQDAQVIPTLIVGYEYRLTPTTNINLQAYASTSADSKRLTDLDELTGNKYQYSLGIRHRRGRALLTFGVTENVQNLNNTPDIGFQLGIAYLPLRSQT</sequence>
<dbReference type="Pfam" id="PF11383">
    <property type="entry name" value="DUF3187"/>
    <property type="match status" value="1"/>
</dbReference>
<proteinExistence type="predicted"/>
<dbReference type="PROSITE" id="PS51257">
    <property type="entry name" value="PROKAR_LIPOPROTEIN"/>
    <property type="match status" value="1"/>
</dbReference>
<dbReference type="RefSeq" id="WP_380605109.1">
    <property type="nucleotide sequence ID" value="NZ_JBHSDU010000015.1"/>
</dbReference>
<reference evidence="3" key="1">
    <citation type="journal article" date="2019" name="Int. J. Syst. Evol. Microbiol.">
        <title>The Global Catalogue of Microorganisms (GCM) 10K type strain sequencing project: providing services to taxonomists for standard genome sequencing and annotation.</title>
        <authorList>
            <consortium name="The Broad Institute Genomics Platform"/>
            <consortium name="The Broad Institute Genome Sequencing Center for Infectious Disease"/>
            <person name="Wu L."/>
            <person name="Ma J."/>
        </authorList>
    </citation>
    <scope>NUCLEOTIDE SEQUENCE [LARGE SCALE GENOMIC DNA]</scope>
    <source>
        <strain evidence="3">CGMCC 1.10759</strain>
    </source>
</reference>
<evidence type="ECO:0000313" key="2">
    <source>
        <dbReference type="EMBL" id="MFC4314158.1"/>
    </source>
</evidence>
<dbReference type="Proteomes" id="UP001595904">
    <property type="component" value="Unassembled WGS sequence"/>
</dbReference>
<dbReference type="InterPro" id="IPR021523">
    <property type="entry name" value="DUF3187"/>
</dbReference>
<keyword evidence="1" id="KW-0732">Signal</keyword>
<gene>
    <name evidence="2" type="ORF">ACFPN2_34105</name>
</gene>
<organism evidence="2 3">
    <name type="scientific">Steroidobacter flavus</name>
    <dbReference type="NCBI Taxonomy" id="1842136"/>
    <lineage>
        <taxon>Bacteria</taxon>
        <taxon>Pseudomonadati</taxon>
        <taxon>Pseudomonadota</taxon>
        <taxon>Gammaproteobacteria</taxon>
        <taxon>Steroidobacterales</taxon>
        <taxon>Steroidobacteraceae</taxon>
        <taxon>Steroidobacter</taxon>
    </lineage>
</organism>
<comment type="caution">
    <text evidence="2">The sequence shown here is derived from an EMBL/GenBank/DDBJ whole genome shotgun (WGS) entry which is preliminary data.</text>
</comment>
<feature type="signal peptide" evidence="1">
    <location>
        <begin position="1"/>
        <end position="23"/>
    </location>
</feature>
<name>A0ABV8T3D3_9GAMM</name>